<dbReference type="Proteomes" id="UP000625711">
    <property type="component" value="Unassembled WGS sequence"/>
</dbReference>
<proteinExistence type="predicted"/>
<accession>A0A834IQP9</accession>
<reference evidence="2" key="1">
    <citation type="submission" date="2020-08" db="EMBL/GenBank/DDBJ databases">
        <title>Genome sequencing and assembly of the red palm weevil Rhynchophorus ferrugineus.</title>
        <authorList>
            <person name="Dias G.B."/>
            <person name="Bergman C.M."/>
            <person name="Manee M."/>
        </authorList>
    </citation>
    <scope>NUCLEOTIDE SEQUENCE</scope>
    <source>
        <strain evidence="2">AA-2017</strain>
        <tissue evidence="2">Whole larva</tissue>
    </source>
</reference>
<comment type="caution">
    <text evidence="2">The sequence shown here is derived from an EMBL/GenBank/DDBJ whole genome shotgun (WGS) entry which is preliminary data.</text>
</comment>
<dbReference type="EMBL" id="JAACXV010000208">
    <property type="protein sequence ID" value="KAF7281963.1"/>
    <property type="molecule type" value="Genomic_DNA"/>
</dbReference>
<evidence type="ECO:0000313" key="2">
    <source>
        <dbReference type="EMBL" id="KAF7281963.1"/>
    </source>
</evidence>
<gene>
    <name evidence="2" type="ORF">GWI33_003829</name>
</gene>
<organism evidence="2 3">
    <name type="scientific">Rhynchophorus ferrugineus</name>
    <name type="common">Red palm weevil</name>
    <name type="synonym">Curculio ferrugineus</name>
    <dbReference type="NCBI Taxonomy" id="354439"/>
    <lineage>
        <taxon>Eukaryota</taxon>
        <taxon>Metazoa</taxon>
        <taxon>Ecdysozoa</taxon>
        <taxon>Arthropoda</taxon>
        <taxon>Hexapoda</taxon>
        <taxon>Insecta</taxon>
        <taxon>Pterygota</taxon>
        <taxon>Neoptera</taxon>
        <taxon>Endopterygota</taxon>
        <taxon>Coleoptera</taxon>
        <taxon>Polyphaga</taxon>
        <taxon>Cucujiformia</taxon>
        <taxon>Curculionidae</taxon>
        <taxon>Dryophthorinae</taxon>
        <taxon>Rhynchophorus</taxon>
    </lineage>
</organism>
<evidence type="ECO:0000313" key="3">
    <source>
        <dbReference type="Proteomes" id="UP000625711"/>
    </source>
</evidence>
<name>A0A834IQP9_RHYFE</name>
<feature type="region of interest" description="Disordered" evidence="1">
    <location>
        <begin position="20"/>
        <end position="42"/>
    </location>
</feature>
<keyword evidence="3" id="KW-1185">Reference proteome</keyword>
<protein>
    <submittedName>
        <fullName evidence="2">Uncharacterized protein</fullName>
    </submittedName>
</protein>
<dbReference type="AlphaFoldDB" id="A0A834IQP9"/>
<sequence length="73" mass="8020">MSLRVRDSISELEREITHWPVAGRDSGGATADENGKGRDGEEIGLNGRARVIFSWGRKMFCGFERPSGHSDNG</sequence>
<evidence type="ECO:0000256" key="1">
    <source>
        <dbReference type="SAM" id="MobiDB-lite"/>
    </source>
</evidence>